<evidence type="ECO:0000313" key="1">
    <source>
        <dbReference type="EMBL" id="AJS09930.1"/>
    </source>
</evidence>
<accession>A0A0D3RJT8</accession>
<dbReference type="AlphaFoldDB" id="A0A0D3RJT8"/>
<reference evidence="1" key="1">
    <citation type="journal article" date="2015" name="FEMS Microbiol. Lett.">
        <title>Characterisation of a large novel phage-like plasmid in Salmonella enterica serovar Typhimurium.</title>
        <authorList>
            <person name="Octavia S."/>
            <person name="Sara J."/>
            <person name="Lan R."/>
        </authorList>
    </citation>
    <scope>NUCLEOTIDE SEQUENCE</scope>
    <source>
        <strain evidence="1">L946</strain>
        <plasmid evidence="1">pSTM_Phi</plasmid>
    </source>
</reference>
<protein>
    <submittedName>
        <fullName evidence="1">Uncharacterized protein</fullName>
    </submittedName>
</protein>
<name>A0A0D3RJT8_SALTM</name>
<organism evidence="1">
    <name type="scientific">Salmonella typhimurium</name>
    <dbReference type="NCBI Taxonomy" id="90371"/>
    <lineage>
        <taxon>Bacteria</taxon>
        <taxon>Pseudomonadati</taxon>
        <taxon>Pseudomonadota</taxon>
        <taxon>Gammaproteobacteria</taxon>
        <taxon>Enterobacterales</taxon>
        <taxon>Enterobacteriaceae</taxon>
        <taxon>Salmonella</taxon>
    </lineage>
</organism>
<dbReference type="EMBL" id="KP763470">
    <property type="protein sequence ID" value="AJS09930.1"/>
    <property type="molecule type" value="Genomic_DNA"/>
</dbReference>
<dbReference type="RefSeq" id="WP_023221836.1">
    <property type="nucleotide sequence ID" value="NZ_KP763470.1"/>
</dbReference>
<geneLocation type="plasmid" evidence="1">
    <name>pSTM_Phi</name>
</geneLocation>
<keyword evidence="1" id="KW-0614">Plasmid</keyword>
<proteinExistence type="predicted"/>
<sequence length="70" mass="7663">MKNITSDLTALEVGTAYALKEENAATILTEFPAVELPLDMNDATAFKFEYCNKRFTLINTGCGSIAVRTN</sequence>